<dbReference type="EMBL" id="JBEPLJ010000016">
    <property type="protein sequence ID" value="MET3587817.1"/>
    <property type="molecule type" value="Genomic_DNA"/>
</dbReference>
<comment type="caution">
    <text evidence="2">The sequence shown here is derived from an EMBL/GenBank/DDBJ whole genome shotgun (WGS) entry which is preliminary data.</text>
</comment>
<protein>
    <recommendedName>
        <fullName evidence="1">PilZ domain-containing protein</fullName>
    </recommendedName>
</protein>
<dbReference type="SUPFAM" id="SSF141371">
    <property type="entry name" value="PilZ domain-like"/>
    <property type="match status" value="1"/>
</dbReference>
<gene>
    <name evidence="2" type="ORF">ABID21_003948</name>
</gene>
<name>A0ABV2HB88_9HYPH</name>
<dbReference type="Gene3D" id="2.40.10.220">
    <property type="entry name" value="predicted glycosyltransferase like domains"/>
    <property type="match status" value="1"/>
</dbReference>
<dbReference type="InterPro" id="IPR009875">
    <property type="entry name" value="PilZ_domain"/>
</dbReference>
<evidence type="ECO:0000313" key="3">
    <source>
        <dbReference type="Proteomes" id="UP001549031"/>
    </source>
</evidence>
<accession>A0ABV2HB88</accession>
<dbReference type="Pfam" id="PF07238">
    <property type="entry name" value="PilZ"/>
    <property type="match status" value="1"/>
</dbReference>
<dbReference type="Proteomes" id="UP001549031">
    <property type="component" value="Unassembled WGS sequence"/>
</dbReference>
<feature type="domain" description="PilZ" evidence="1">
    <location>
        <begin position="10"/>
        <end position="92"/>
    </location>
</feature>
<reference evidence="2 3" key="1">
    <citation type="submission" date="2024-06" db="EMBL/GenBank/DDBJ databases">
        <title>Genomic Encyclopedia of Type Strains, Phase IV (KMG-IV): sequencing the most valuable type-strain genomes for metagenomic binning, comparative biology and taxonomic classification.</title>
        <authorList>
            <person name="Goeker M."/>
        </authorList>
    </citation>
    <scope>NUCLEOTIDE SEQUENCE [LARGE SCALE GENOMIC DNA]</scope>
    <source>
        <strain evidence="2 3">DSM 105042</strain>
    </source>
</reference>
<evidence type="ECO:0000313" key="2">
    <source>
        <dbReference type="EMBL" id="MET3587817.1"/>
    </source>
</evidence>
<organism evidence="2 3">
    <name type="scientific">Pseudorhizobium tarimense</name>
    <dbReference type="NCBI Taxonomy" id="1079109"/>
    <lineage>
        <taxon>Bacteria</taxon>
        <taxon>Pseudomonadati</taxon>
        <taxon>Pseudomonadota</taxon>
        <taxon>Alphaproteobacteria</taxon>
        <taxon>Hyphomicrobiales</taxon>
        <taxon>Rhizobiaceae</taxon>
        <taxon>Rhizobium/Agrobacterium group</taxon>
        <taxon>Pseudorhizobium</taxon>
    </lineage>
</organism>
<keyword evidence="3" id="KW-1185">Reference proteome</keyword>
<evidence type="ECO:0000259" key="1">
    <source>
        <dbReference type="Pfam" id="PF07238"/>
    </source>
</evidence>
<proteinExistence type="predicted"/>
<dbReference type="RefSeq" id="WP_247245436.1">
    <property type="nucleotide sequence ID" value="NZ_JALJRA010000015.1"/>
</dbReference>
<sequence>MPSSNLNMKVRAAPRRKTRVAGKVSYYGQAVEGRIVDLSTTGLALDLVGPFRAAVGSPVKIESEDLGVLDGTVKWSHGGRLGIGLRPNSNAAAQVAAYFRFFHRDVKPVLTR</sequence>